<dbReference type="GO" id="GO:0016491">
    <property type="term" value="F:oxidoreductase activity"/>
    <property type="evidence" value="ECO:0007669"/>
    <property type="project" value="UniProtKB-KW"/>
</dbReference>
<dbReference type="PRINTS" id="PR00420">
    <property type="entry name" value="RNGMNOXGNASE"/>
</dbReference>
<dbReference type="InterPro" id="IPR006076">
    <property type="entry name" value="FAD-dep_OxRdtase"/>
</dbReference>
<proteinExistence type="predicted"/>
<dbReference type="Proteomes" id="UP001172687">
    <property type="component" value="Unassembled WGS sequence"/>
</dbReference>
<dbReference type="EMBL" id="JAUHTC010000098">
    <property type="protein sequence ID" value="MDN4522223.1"/>
    <property type="molecule type" value="Genomic_DNA"/>
</dbReference>
<gene>
    <name evidence="3" type="ORF">QYF68_31030</name>
</gene>
<evidence type="ECO:0000259" key="2">
    <source>
        <dbReference type="Pfam" id="PF01266"/>
    </source>
</evidence>
<sequence length="432" mass="45480">MSGGSGMDGGPRSVIVVGAGIVGLSTAWFLQERGVDVTVVDRSGVAAGASWGNAGWVSPALTAPLNSPSVLREGLRALADPAAPLHIPVRADTALARFLLRFAANCRPSAWERAVRANAILNDEAIETFDVLVSNGVDAPVTDTSLAVAFRDAGHAELFLTELNHLRSTGQQLHVETLTGAALHEQVPLASSNVAAVVNVSGQRFVDPGRFTHALGFAVAERGATMLSGEVCRVSGSRDGALLELRDRELLRGDAVVLATGAWLPALTGRRIRVGLQAGRGYSFTVPVDRALPGPVYLPEARVACTPYRGGLRVAGTMEFRRPSEPLAQRRIDAIIASATPLLDGVRWTERTDAWVGPRPVTDDGKPLIGQLASAMYVAGGHGMWGLAHGPATGRLLAEQIATGKQPEAVRPFDPLRGRGRATPTEVLTLPL</sequence>
<dbReference type="PANTHER" id="PTHR13847:SF289">
    <property type="entry name" value="GLYCINE OXIDASE"/>
    <property type="match status" value="1"/>
</dbReference>
<dbReference type="EC" id="1.-.-.-" evidence="3"/>
<dbReference type="RefSeq" id="WP_208673741.1">
    <property type="nucleotide sequence ID" value="NZ_CP070380.1"/>
</dbReference>
<evidence type="ECO:0000313" key="4">
    <source>
        <dbReference type="Proteomes" id="UP001172687"/>
    </source>
</evidence>
<keyword evidence="4" id="KW-1185">Reference proteome</keyword>
<dbReference type="Gene3D" id="3.30.9.10">
    <property type="entry name" value="D-Amino Acid Oxidase, subunit A, domain 2"/>
    <property type="match status" value="1"/>
</dbReference>
<keyword evidence="1 3" id="KW-0560">Oxidoreductase</keyword>
<organism evidence="3 4">
    <name type="scientific">Mycolicibacterium austroafricanum</name>
    <name type="common">Mycobacterium austroafricanum</name>
    <dbReference type="NCBI Taxonomy" id="39687"/>
    <lineage>
        <taxon>Bacteria</taxon>
        <taxon>Bacillati</taxon>
        <taxon>Actinomycetota</taxon>
        <taxon>Actinomycetes</taxon>
        <taxon>Mycobacteriales</taxon>
        <taxon>Mycobacteriaceae</taxon>
        <taxon>Mycolicibacterium</taxon>
    </lineage>
</organism>
<feature type="domain" description="FAD dependent oxidoreductase" evidence="2">
    <location>
        <begin position="14"/>
        <end position="399"/>
    </location>
</feature>
<dbReference type="SUPFAM" id="SSF51971">
    <property type="entry name" value="Nucleotide-binding domain"/>
    <property type="match status" value="1"/>
</dbReference>
<accession>A0ABT8HN88</accession>
<evidence type="ECO:0000256" key="1">
    <source>
        <dbReference type="ARBA" id="ARBA00023002"/>
    </source>
</evidence>
<protein>
    <submittedName>
        <fullName evidence="3">FAD-binding oxidoreductase</fullName>
        <ecNumber evidence="3">1.-.-.-</ecNumber>
    </submittedName>
</protein>
<dbReference type="Pfam" id="PF01266">
    <property type="entry name" value="DAO"/>
    <property type="match status" value="1"/>
</dbReference>
<dbReference type="SUPFAM" id="SSF54373">
    <property type="entry name" value="FAD-linked reductases, C-terminal domain"/>
    <property type="match status" value="1"/>
</dbReference>
<dbReference type="Gene3D" id="3.50.50.60">
    <property type="entry name" value="FAD/NAD(P)-binding domain"/>
    <property type="match status" value="2"/>
</dbReference>
<reference evidence="3" key="1">
    <citation type="submission" date="2023-07" db="EMBL/GenBank/DDBJ databases">
        <title>Degradation of tert-butanol by M. austroafricanum TBA100.</title>
        <authorList>
            <person name="Helbich S."/>
            <person name="Vainshtein Y."/>
        </authorList>
    </citation>
    <scope>NUCLEOTIDE SEQUENCE</scope>
    <source>
        <strain evidence="3">TBA100</strain>
    </source>
</reference>
<comment type="caution">
    <text evidence="3">The sequence shown here is derived from an EMBL/GenBank/DDBJ whole genome shotgun (WGS) entry which is preliminary data.</text>
</comment>
<dbReference type="InterPro" id="IPR036188">
    <property type="entry name" value="FAD/NAD-bd_sf"/>
</dbReference>
<name>A0ABT8HN88_MYCAO</name>
<dbReference type="PANTHER" id="PTHR13847">
    <property type="entry name" value="SARCOSINE DEHYDROGENASE-RELATED"/>
    <property type="match status" value="1"/>
</dbReference>
<evidence type="ECO:0000313" key="3">
    <source>
        <dbReference type="EMBL" id="MDN4522223.1"/>
    </source>
</evidence>